<dbReference type="NCBIfam" id="NF010447">
    <property type="entry name" value="PRK13873.1"/>
    <property type="match status" value="1"/>
</dbReference>
<reference evidence="5 6" key="1">
    <citation type="submission" date="2017-07" db="EMBL/GenBank/DDBJ databases">
        <authorList>
            <person name="Sun Z.S."/>
            <person name="Albrecht U."/>
            <person name="Echele G."/>
            <person name="Lee C.C."/>
        </authorList>
    </citation>
    <scope>NUCLEOTIDE SEQUENCE [LARGE SCALE GENOMIC DNA]</scope>
    <source>
        <strain evidence="5 6">CGMCC 1.12710</strain>
    </source>
</reference>
<evidence type="ECO:0000259" key="4">
    <source>
        <dbReference type="SMART" id="SM00382"/>
    </source>
</evidence>
<keyword evidence="3" id="KW-0067">ATP-binding</keyword>
<accession>A0A239PZL2</accession>
<keyword evidence="6" id="KW-1185">Reference proteome</keyword>
<sequence length="821" mass="90220">MLNLAEYRKRPALLADYLPWACLVAPGVILNKDGGFQRSARFRGPDLESATEAELVAVCARINNVLRRFGSGWALFFEAERHPARDYPHSEFPDPVSRLVDEERRAAFEESGALFESGYVLTFTYLPPAENIGRAEQLLIESEGERRGLDYRDHLNAFVQKTNRALDLLGELMPEVAQLNDEETLTYLHNCISNRRLSVAVPETPAYLDAVLVDTSLTGGLAPMLGEAHLRVLTVLGFPGSTTPGLLDALNGLGFEYRWMTRFIPLDKAAAEKAIKRYRRQWFAKRKSISAIIKEVMTNEQSALVDTDADNKAADADAALQELGADLVSYGYVTTTFVVWDEDANAVREKVRAAQRVIDGRGFATIEESANAVEAWLSSLPGHVYANVRAALINTLNLAHMMPLSATWAGPARNEHLGGPPLITVRTGGTTPFRLVTHFGDVGHTLVVGPTGAGKSVLLALIALQFGRYEDAQITIFDKGGSARTAVLGMGGAWFDLGAAKDGVKHALAFQPLAKIDLTGERSFAQEWVLGLLAHEGVAVTPEVKDAVWSALSNLAAAPQPERTLTGLVTLLQRTELRQALQPYTLEGPYGRLLDADDDRLILGAVQCFEMEELMHEAGAVLPVLTYLFHRLETQFDGRPSLLILDEAWLFLDNPAFAARIREWLKTLRKQNVSVVFATQGLSDIAGSSIAPAIIESCPSRIFLPNDRAIEPQAKAVYEAFGLNDRQIDIVARAVPKRDYYFQSRLGNRLFELGLGTVALAFTATSTKQDHALMDELIAAHGEDEFADSWLRAKGLDWAADLIAADRQTPNHPETEETHET</sequence>
<dbReference type="InterPro" id="IPR043964">
    <property type="entry name" value="P-loop_TraG"/>
</dbReference>
<evidence type="ECO:0000256" key="2">
    <source>
        <dbReference type="ARBA" id="ARBA00022741"/>
    </source>
</evidence>
<dbReference type="InterPro" id="IPR003593">
    <property type="entry name" value="AAA+_ATPase"/>
</dbReference>
<name>A0A239PZL2_9PROT</name>
<evidence type="ECO:0000256" key="1">
    <source>
        <dbReference type="ARBA" id="ARBA00006512"/>
    </source>
</evidence>
<dbReference type="Pfam" id="PF19044">
    <property type="entry name" value="P-loop_TraG"/>
    <property type="match status" value="1"/>
</dbReference>
<dbReference type="SMART" id="SM00382">
    <property type="entry name" value="AAA"/>
    <property type="match status" value="1"/>
</dbReference>
<dbReference type="GO" id="GO:0005524">
    <property type="term" value="F:ATP binding"/>
    <property type="evidence" value="ECO:0007669"/>
    <property type="project" value="UniProtKB-KW"/>
</dbReference>
<dbReference type="OrthoDB" id="9816422at2"/>
<proteinExistence type="inferred from homology"/>
<dbReference type="PANTHER" id="PTHR30121:SF12">
    <property type="entry name" value="TYPE IV SECRETION SYSTEM PROTEIN CAGE"/>
    <property type="match status" value="1"/>
</dbReference>
<dbReference type="InterPro" id="IPR018145">
    <property type="entry name" value="CagE_TrbE_VirB_cntrl_dom"/>
</dbReference>
<dbReference type="AlphaFoldDB" id="A0A239PZL2"/>
<comment type="similarity">
    <text evidence="1">Belongs to the TrbE/VirB4 family.</text>
</comment>
<dbReference type="Gene3D" id="3.40.50.300">
    <property type="entry name" value="P-loop containing nucleotide triphosphate hydrolases"/>
    <property type="match status" value="2"/>
</dbReference>
<dbReference type="PANTHER" id="PTHR30121">
    <property type="entry name" value="UNCHARACTERIZED PROTEIN YJGR-RELATED"/>
    <property type="match status" value="1"/>
</dbReference>
<gene>
    <name evidence="5" type="ORF">SAMN06297382_2852</name>
</gene>
<organism evidence="5 6">
    <name type="scientific">Amphiplicatus metriothermophilus</name>
    <dbReference type="NCBI Taxonomy" id="1519374"/>
    <lineage>
        <taxon>Bacteria</taxon>
        <taxon>Pseudomonadati</taxon>
        <taxon>Pseudomonadota</taxon>
        <taxon>Alphaproteobacteria</taxon>
        <taxon>Parvularculales</taxon>
        <taxon>Parvularculaceae</taxon>
        <taxon>Amphiplicatus</taxon>
    </lineage>
</organism>
<keyword evidence="2" id="KW-0547">Nucleotide-binding</keyword>
<dbReference type="CDD" id="cd01127">
    <property type="entry name" value="TrwB_TraG_TraD_VirD4"/>
    <property type="match status" value="1"/>
</dbReference>
<dbReference type="SUPFAM" id="SSF52540">
    <property type="entry name" value="P-loop containing nucleoside triphosphate hydrolases"/>
    <property type="match status" value="1"/>
</dbReference>
<evidence type="ECO:0000313" key="5">
    <source>
        <dbReference type="EMBL" id="SNT75704.1"/>
    </source>
</evidence>
<dbReference type="RefSeq" id="WP_089413280.1">
    <property type="nucleotide sequence ID" value="NZ_FZQA01000009.1"/>
</dbReference>
<evidence type="ECO:0000313" key="6">
    <source>
        <dbReference type="Proteomes" id="UP000198346"/>
    </source>
</evidence>
<dbReference type="InterPro" id="IPR051162">
    <property type="entry name" value="T4SS_component"/>
</dbReference>
<protein>
    <submittedName>
        <fullName evidence="5">Type IV secretion system protein VirB4</fullName>
    </submittedName>
</protein>
<feature type="domain" description="AAA+ ATPase" evidence="4">
    <location>
        <begin position="441"/>
        <end position="708"/>
    </location>
</feature>
<evidence type="ECO:0000256" key="3">
    <source>
        <dbReference type="ARBA" id="ARBA00022840"/>
    </source>
</evidence>
<dbReference type="EMBL" id="FZQA01000009">
    <property type="protein sequence ID" value="SNT75704.1"/>
    <property type="molecule type" value="Genomic_DNA"/>
</dbReference>
<dbReference type="Pfam" id="PF03135">
    <property type="entry name" value="CagE_TrbE_VirB"/>
    <property type="match status" value="1"/>
</dbReference>
<dbReference type="InterPro" id="IPR027417">
    <property type="entry name" value="P-loop_NTPase"/>
</dbReference>
<dbReference type="Proteomes" id="UP000198346">
    <property type="component" value="Unassembled WGS sequence"/>
</dbReference>